<feature type="transmembrane region" description="Helical" evidence="1">
    <location>
        <begin position="101"/>
        <end position="125"/>
    </location>
</feature>
<proteinExistence type="predicted"/>
<dbReference type="EMBL" id="DQ257435">
    <property type="protein sequence ID" value="ABB82997.1"/>
    <property type="molecule type" value="Genomic_DNA"/>
</dbReference>
<dbReference type="PANTHER" id="PTHR35864">
    <property type="entry name" value="ZINC METALLOPROTEASE MJ0611-RELATED"/>
    <property type="match status" value="1"/>
</dbReference>
<feature type="transmembrane region" description="Helical" evidence="1">
    <location>
        <begin position="131"/>
        <end position="159"/>
    </location>
</feature>
<dbReference type="CDD" id="cd05709">
    <property type="entry name" value="S2P-M50"/>
    <property type="match status" value="1"/>
</dbReference>
<organism evidence="2">
    <name type="scientific">uncultured organism HF10_3D09</name>
    <dbReference type="NCBI Taxonomy" id="357603"/>
    <lineage>
        <taxon>unclassified sequences</taxon>
        <taxon>environmental samples</taxon>
    </lineage>
</organism>
<keyword evidence="1" id="KW-0812">Transmembrane</keyword>
<protein>
    <submittedName>
        <fullName evidence="2">Putative metallopeptidase</fullName>
    </submittedName>
</protein>
<feature type="transmembrane region" description="Helical" evidence="1">
    <location>
        <begin position="24"/>
        <end position="41"/>
    </location>
</feature>
<evidence type="ECO:0000256" key="1">
    <source>
        <dbReference type="SAM" id="Phobius"/>
    </source>
</evidence>
<dbReference type="PANTHER" id="PTHR35864:SF1">
    <property type="entry name" value="ZINC METALLOPROTEASE YWHC-RELATED"/>
    <property type="match status" value="1"/>
</dbReference>
<accession>Q2Q0D3</accession>
<dbReference type="InterPro" id="IPR052348">
    <property type="entry name" value="Metallopeptidase_M50B"/>
</dbReference>
<feature type="transmembrane region" description="Helical" evidence="1">
    <location>
        <begin position="218"/>
        <end position="236"/>
    </location>
</feature>
<feature type="transmembrane region" description="Helical" evidence="1">
    <location>
        <begin position="180"/>
        <end position="198"/>
    </location>
</feature>
<keyword evidence="1" id="KW-0472">Membrane</keyword>
<dbReference type="AlphaFoldDB" id="Q2Q0D3"/>
<evidence type="ECO:0000313" key="2">
    <source>
        <dbReference type="EMBL" id="ABB82997.1"/>
    </source>
</evidence>
<reference evidence="2" key="1">
    <citation type="journal article" date="2006" name="Nature">
        <title>Proteorhodopsin lateral gene transfer between marine planktonic Bacteria and Archaea.</title>
        <authorList>
            <person name="Frigaard N.U."/>
            <person name="Martinez A."/>
            <person name="Mincer T.J."/>
            <person name="DeLong E.F."/>
        </authorList>
    </citation>
    <scope>NUCLEOTIDE SEQUENCE</scope>
</reference>
<keyword evidence="1" id="KW-1133">Transmembrane helix</keyword>
<sequence>MSQTQPTLHKGGIWHFSDEEKKHLLYATAAFTLALGFLSAQGLRGLSSGLSSWVLQILLSMPIMLIAVGPAFVLHEIGHKIIAKKNGCWAEFRADPKGLQFGVLISLFLGVLFMAPGAVMVAGLVTRRQNGHIAIAGPMVNLGLFVIGIPLGALLFMLTNAQDYSNLAYLQDGTLIWQSMVYDGVLYWIGANLILGIFNMLPFGPLDGVKVKDWSNGVWWTLFLVLLSPVVIYLTTPYSPMTLVIWLSNLV</sequence>
<name>Q2Q0D3_9ZZZZ</name>
<feature type="transmembrane region" description="Helical" evidence="1">
    <location>
        <begin position="53"/>
        <end position="74"/>
    </location>
</feature>